<comment type="caution">
    <text evidence="1">The sequence shown here is derived from an EMBL/GenBank/DDBJ whole genome shotgun (WGS) entry which is preliminary data.</text>
</comment>
<proteinExistence type="predicted"/>
<dbReference type="EMBL" id="JARJCW010000029">
    <property type="protein sequence ID" value="KAJ7209976.1"/>
    <property type="molecule type" value="Genomic_DNA"/>
</dbReference>
<gene>
    <name evidence="1" type="ORF">GGX14DRAFT_451203</name>
</gene>
<evidence type="ECO:0000313" key="2">
    <source>
        <dbReference type="Proteomes" id="UP001219525"/>
    </source>
</evidence>
<accession>A0AAD6VKT7</accession>
<organism evidence="1 2">
    <name type="scientific">Mycena pura</name>
    <dbReference type="NCBI Taxonomy" id="153505"/>
    <lineage>
        <taxon>Eukaryota</taxon>
        <taxon>Fungi</taxon>
        <taxon>Dikarya</taxon>
        <taxon>Basidiomycota</taxon>
        <taxon>Agaricomycotina</taxon>
        <taxon>Agaricomycetes</taxon>
        <taxon>Agaricomycetidae</taxon>
        <taxon>Agaricales</taxon>
        <taxon>Marasmiineae</taxon>
        <taxon>Mycenaceae</taxon>
        <taxon>Mycena</taxon>
    </lineage>
</organism>
<evidence type="ECO:0000313" key="1">
    <source>
        <dbReference type="EMBL" id="KAJ7209976.1"/>
    </source>
</evidence>
<reference evidence="1" key="1">
    <citation type="submission" date="2023-03" db="EMBL/GenBank/DDBJ databases">
        <title>Massive genome expansion in bonnet fungi (Mycena s.s.) driven by repeated elements and novel gene families across ecological guilds.</title>
        <authorList>
            <consortium name="Lawrence Berkeley National Laboratory"/>
            <person name="Harder C.B."/>
            <person name="Miyauchi S."/>
            <person name="Viragh M."/>
            <person name="Kuo A."/>
            <person name="Thoen E."/>
            <person name="Andreopoulos B."/>
            <person name="Lu D."/>
            <person name="Skrede I."/>
            <person name="Drula E."/>
            <person name="Henrissat B."/>
            <person name="Morin E."/>
            <person name="Kohler A."/>
            <person name="Barry K."/>
            <person name="LaButti K."/>
            <person name="Morin E."/>
            <person name="Salamov A."/>
            <person name="Lipzen A."/>
            <person name="Mereny Z."/>
            <person name="Hegedus B."/>
            <person name="Baldrian P."/>
            <person name="Stursova M."/>
            <person name="Weitz H."/>
            <person name="Taylor A."/>
            <person name="Grigoriev I.V."/>
            <person name="Nagy L.G."/>
            <person name="Martin F."/>
            <person name="Kauserud H."/>
        </authorList>
    </citation>
    <scope>NUCLEOTIDE SEQUENCE</scope>
    <source>
        <strain evidence="1">9144</strain>
    </source>
</reference>
<sequence length="174" mass="20152">MTHRLRDDTRVFATGFLLNRDEITELAQRALSTDFLASHGNDAVLAFKWHMRQPFELNKLVQYACEALVTNQRDRFLIAVHFFPWVIGELVPRELADIPTHRKEMWHQHYGLHYGQYAAKKYPVGMVPYPRRLGAIFFLPKYIDQVVASHDLGELLVPVKSSGTILLDCSHCLY</sequence>
<name>A0AAD6VKT7_9AGAR</name>
<dbReference type="Proteomes" id="UP001219525">
    <property type="component" value="Unassembled WGS sequence"/>
</dbReference>
<protein>
    <submittedName>
        <fullName evidence="1">Uncharacterized protein</fullName>
    </submittedName>
</protein>
<dbReference type="AlphaFoldDB" id="A0AAD6VKT7"/>
<keyword evidence="2" id="KW-1185">Reference proteome</keyword>